<dbReference type="Gene3D" id="2.60.420.10">
    <property type="entry name" value="Maltose phosphorylase, domain 3"/>
    <property type="match status" value="1"/>
</dbReference>
<dbReference type="InterPro" id="IPR008928">
    <property type="entry name" value="6-hairpin_glycosidase_sf"/>
</dbReference>
<dbReference type="Pfam" id="PF17389">
    <property type="entry name" value="Bac_rhamnosid6H"/>
    <property type="match status" value="1"/>
</dbReference>
<dbReference type="RefSeq" id="WP_382379909.1">
    <property type="nucleotide sequence ID" value="NZ_JBHMEZ010000001.1"/>
</dbReference>
<reference evidence="4 5" key="1">
    <citation type="submission" date="2024-09" db="EMBL/GenBank/DDBJ databases">
        <authorList>
            <person name="Sun Q."/>
            <person name="Mori K."/>
        </authorList>
    </citation>
    <scope>NUCLEOTIDE SEQUENCE [LARGE SCALE GENOMIC DNA]</scope>
    <source>
        <strain evidence="4 5">CECT 8286</strain>
    </source>
</reference>
<dbReference type="SUPFAM" id="SSF48208">
    <property type="entry name" value="Six-hairpin glycosidases"/>
    <property type="match status" value="1"/>
</dbReference>
<evidence type="ECO:0000259" key="2">
    <source>
        <dbReference type="Pfam" id="PF17389"/>
    </source>
</evidence>
<dbReference type="EMBL" id="JBHMEZ010000001">
    <property type="protein sequence ID" value="MFB9051464.1"/>
    <property type="molecule type" value="Genomic_DNA"/>
</dbReference>
<protein>
    <submittedName>
        <fullName evidence="4">Alpha-L-rhamnosidase C-terminal domain-containing protein</fullName>
    </submittedName>
</protein>
<feature type="coiled-coil region" evidence="1">
    <location>
        <begin position="514"/>
        <end position="541"/>
    </location>
</feature>
<gene>
    <name evidence="4" type="ORF">ACFFVB_00090</name>
</gene>
<dbReference type="Pfam" id="PF17390">
    <property type="entry name" value="Bac_rhamnosid_C"/>
    <property type="match status" value="1"/>
</dbReference>
<dbReference type="Gene3D" id="2.60.120.260">
    <property type="entry name" value="Galactose-binding domain-like"/>
    <property type="match status" value="1"/>
</dbReference>
<evidence type="ECO:0000256" key="1">
    <source>
        <dbReference type="SAM" id="Coils"/>
    </source>
</evidence>
<keyword evidence="5" id="KW-1185">Reference proteome</keyword>
<feature type="domain" description="Alpha-L-rhamnosidase six-hairpin glycosidase" evidence="2">
    <location>
        <begin position="337"/>
        <end position="656"/>
    </location>
</feature>
<name>A0ABV5EWC0_9FLAO</name>
<dbReference type="InterPro" id="IPR035398">
    <property type="entry name" value="Bac_rhamnosid_C"/>
</dbReference>
<feature type="domain" description="Alpha-L-rhamnosidase C-terminal" evidence="3">
    <location>
        <begin position="664"/>
        <end position="736"/>
    </location>
</feature>
<accession>A0ABV5EWC0</accession>
<comment type="caution">
    <text evidence="4">The sequence shown here is derived from an EMBL/GenBank/DDBJ whole genome shotgun (WGS) entry which is preliminary data.</text>
</comment>
<organism evidence="4 5">
    <name type="scientific">Formosa undariae</name>
    <dbReference type="NCBI Taxonomy" id="1325436"/>
    <lineage>
        <taxon>Bacteria</taxon>
        <taxon>Pseudomonadati</taxon>
        <taxon>Bacteroidota</taxon>
        <taxon>Flavobacteriia</taxon>
        <taxon>Flavobacteriales</taxon>
        <taxon>Flavobacteriaceae</taxon>
        <taxon>Formosa</taxon>
    </lineage>
</organism>
<dbReference type="PANTHER" id="PTHR34987">
    <property type="entry name" value="C, PUTATIVE (AFU_ORTHOLOGUE AFUA_3G02880)-RELATED"/>
    <property type="match status" value="1"/>
</dbReference>
<keyword evidence="1" id="KW-0175">Coiled coil</keyword>
<dbReference type="InterPro" id="IPR035396">
    <property type="entry name" value="Bac_rhamnosid6H"/>
</dbReference>
<dbReference type="Proteomes" id="UP001589605">
    <property type="component" value="Unassembled WGS sequence"/>
</dbReference>
<proteinExistence type="predicted"/>
<evidence type="ECO:0000259" key="3">
    <source>
        <dbReference type="Pfam" id="PF17390"/>
    </source>
</evidence>
<evidence type="ECO:0000313" key="5">
    <source>
        <dbReference type="Proteomes" id="UP001589605"/>
    </source>
</evidence>
<dbReference type="PANTHER" id="PTHR34987:SF2">
    <property type="entry name" value="B, PUTATIVE (AFU_ORTHOLOGUE AFUA_7G05040)-RELATED"/>
    <property type="match status" value="1"/>
</dbReference>
<dbReference type="InterPro" id="IPR012341">
    <property type="entry name" value="6hp_glycosidase-like_sf"/>
</dbReference>
<sequence>MSSSSFRIIFFLLVVLSPCSKILAQETWKASWITEPSPTTQDTSNVWYSLRKEFSLDALPTEALAKIAVDSKYWLWVNGEMVVFEGGLKRGPNPTDTYYDEKDIAKFLKKGKNTISVLAWYFGKDGFSHKSSGQFGFLFECITPSMRILSDETWKIKRNIAYETCPEPYPNFRLSESSIRYDARNDIGDWYQNNYSTKKWKNASILGPVPMGPWNNLVLRPIPFWKDFGLKPYSNTPAFPFTTVKDTVISMDLPANLQITPYLKVETSEGHIIEMKTDHFKGGGDYNMYAQYITKKGMQDYESYGWINGHKVLYSIPKGVKVLDLKYRETGYNTEFSGSFNSSVEFLNKIWEKSLRTLYVTMRDTYMDCPDRERAQWWGDEVNEGGEAFYALDTNSHALLKKGMYELIGWQRQDSTLFSPIPAGNWDKELPSQMLTSIGYYGFWNYYLHTEDKQTMSDLYDGVQKYLKIWQINEDGTVVLRRGGWIWGDWGRDKDMKLIFNGVYYLALKGVLNMAVLLDKHDDAEELKQKMKNLKAGYNNNFWTGTAYRHPDYKGKTDDRSQALAVVSGLADADKYEALFEVFKTEEHASPYMEKYVLEALFQMGQADYAIKRMKKRFGPMVNHPDYSTLFEGWGIGKDGFGGGTTNHAWSGGALTILSQYLCGIEPITPGYSKFQIIPNPGSVEQASATVQSVKGTIKSEFKNSRDKFELSVVVPKDTEAIVGIPNDDYTRITLNGKTIWEDGKSIPNKNIIKFKGDVNNHIEFEVGANQWRFEALKK</sequence>
<evidence type="ECO:0000313" key="4">
    <source>
        <dbReference type="EMBL" id="MFB9051464.1"/>
    </source>
</evidence>
<dbReference type="Gene3D" id="1.50.10.10">
    <property type="match status" value="1"/>
</dbReference>